<keyword evidence="5 8" id="KW-1133">Transmembrane helix</keyword>
<dbReference type="Gene3D" id="1.20.1250.20">
    <property type="entry name" value="MFS general substrate transporter like domains"/>
    <property type="match status" value="1"/>
</dbReference>
<evidence type="ECO:0000256" key="8">
    <source>
        <dbReference type="SAM" id="Phobius"/>
    </source>
</evidence>
<feature type="transmembrane region" description="Helical" evidence="8">
    <location>
        <begin position="287"/>
        <end position="304"/>
    </location>
</feature>
<evidence type="ECO:0000313" key="10">
    <source>
        <dbReference type="EMBL" id="GIJ65591.1"/>
    </source>
</evidence>
<evidence type="ECO:0000256" key="6">
    <source>
        <dbReference type="ARBA" id="ARBA00023136"/>
    </source>
</evidence>
<proteinExistence type="predicted"/>
<dbReference type="InterPro" id="IPR020846">
    <property type="entry name" value="MFS_dom"/>
</dbReference>
<dbReference type="GO" id="GO:0005886">
    <property type="term" value="C:plasma membrane"/>
    <property type="evidence" value="ECO:0007669"/>
    <property type="project" value="UniProtKB-SubCell"/>
</dbReference>
<dbReference type="Pfam" id="PF05977">
    <property type="entry name" value="MFS_3"/>
    <property type="match status" value="1"/>
</dbReference>
<dbReference type="SUPFAM" id="SSF103473">
    <property type="entry name" value="MFS general substrate transporter"/>
    <property type="match status" value="1"/>
</dbReference>
<gene>
    <name evidence="10" type="ORF">Voc01_005080</name>
</gene>
<dbReference type="AlphaFoldDB" id="A0A8J4E8E6"/>
<dbReference type="InterPro" id="IPR036259">
    <property type="entry name" value="MFS_trans_sf"/>
</dbReference>
<keyword evidence="6 8" id="KW-0472">Membrane</keyword>
<organism evidence="10 11">
    <name type="scientific">Virgisporangium ochraceum</name>
    <dbReference type="NCBI Taxonomy" id="65505"/>
    <lineage>
        <taxon>Bacteria</taxon>
        <taxon>Bacillati</taxon>
        <taxon>Actinomycetota</taxon>
        <taxon>Actinomycetes</taxon>
        <taxon>Micromonosporales</taxon>
        <taxon>Micromonosporaceae</taxon>
        <taxon>Virgisporangium</taxon>
    </lineage>
</organism>
<dbReference type="PROSITE" id="PS50850">
    <property type="entry name" value="MFS"/>
    <property type="match status" value="1"/>
</dbReference>
<protein>
    <recommendedName>
        <fullName evidence="9">Major facilitator superfamily (MFS) profile domain-containing protein</fullName>
    </recommendedName>
</protein>
<sequence length="441" mass="47244">MRAVFRSLRVRNMRLYTAGQVTKLVGVWMLFIAQDWLVLDLTDNSATALGLVTALQFTPVLLLTLYGGKLADRFDKQRLLILCNVVFAVLASGLGVLVATDVVVLWHVYAFAAGAGVISAIETPTRQAFWSELVEQELLPNALSLGSATFNVARLVGPALAGVLIAVIGTGAVILVTGVMAALAVLLQLRIRPAELHRDPPGKVAARDARVIDGLKYVWGRPDLILVMVLVLVLGMMAFNFQLTLAVLAKTVFHTGAEAFGLLTSALAAGALCGALVAALRRSRPSVYAVLGAAIMFATFETVLGFAPTFWMAIALAVPTGFFMIYFAQAANQRIQLGVDPQFRGRVMALHVLVFFGTTPVGSPLIGWIAEEYGARTSIWLGGLVSLACTLLVALVQLRRAHATVLVHLRPRPHLHVTEPGDDGSPAVDLRMPRLPATARS</sequence>
<accession>A0A8J4E8E6</accession>
<evidence type="ECO:0000256" key="7">
    <source>
        <dbReference type="SAM" id="MobiDB-lite"/>
    </source>
</evidence>
<evidence type="ECO:0000256" key="2">
    <source>
        <dbReference type="ARBA" id="ARBA00022448"/>
    </source>
</evidence>
<dbReference type="PANTHER" id="PTHR23513:SF11">
    <property type="entry name" value="STAPHYLOFERRIN A TRANSPORTER"/>
    <property type="match status" value="1"/>
</dbReference>
<dbReference type="InterPro" id="IPR010290">
    <property type="entry name" value="TM_effector"/>
</dbReference>
<feature type="transmembrane region" description="Helical" evidence="8">
    <location>
        <begin position="21"/>
        <end position="39"/>
    </location>
</feature>
<feature type="transmembrane region" description="Helical" evidence="8">
    <location>
        <begin position="45"/>
        <end position="67"/>
    </location>
</feature>
<dbReference type="Proteomes" id="UP000635606">
    <property type="component" value="Unassembled WGS sequence"/>
</dbReference>
<evidence type="ECO:0000256" key="4">
    <source>
        <dbReference type="ARBA" id="ARBA00022692"/>
    </source>
</evidence>
<evidence type="ECO:0000259" key="9">
    <source>
        <dbReference type="PROSITE" id="PS50850"/>
    </source>
</evidence>
<name>A0A8J4E8E6_9ACTN</name>
<feature type="transmembrane region" description="Helical" evidence="8">
    <location>
        <begin position="379"/>
        <end position="398"/>
    </location>
</feature>
<comment type="subcellular location">
    <subcellularLocation>
        <location evidence="1">Cell membrane</location>
        <topology evidence="1">Multi-pass membrane protein</topology>
    </subcellularLocation>
</comment>
<evidence type="ECO:0000256" key="1">
    <source>
        <dbReference type="ARBA" id="ARBA00004651"/>
    </source>
</evidence>
<feature type="transmembrane region" description="Helical" evidence="8">
    <location>
        <begin position="310"/>
        <end position="328"/>
    </location>
</feature>
<feature type="transmembrane region" description="Helical" evidence="8">
    <location>
        <begin position="348"/>
        <end position="367"/>
    </location>
</feature>
<reference evidence="10" key="1">
    <citation type="submission" date="2021-01" db="EMBL/GenBank/DDBJ databases">
        <title>Whole genome shotgun sequence of Virgisporangium ochraceum NBRC 16418.</title>
        <authorList>
            <person name="Komaki H."/>
            <person name="Tamura T."/>
        </authorList>
    </citation>
    <scope>NUCLEOTIDE SEQUENCE</scope>
    <source>
        <strain evidence="10">NBRC 16418</strain>
    </source>
</reference>
<comment type="caution">
    <text evidence="10">The sequence shown here is derived from an EMBL/GenBank/DDBJ whole genome shotgun (WGS) entry which is preliminary data.</text>
</comment>
<keyword evidence="2" id="KW-0813">Transport</keyword>
<feature type="domain" description="Major facilitator superfamily (MFS) profile" evidence="9">
    <location>
        <begin position="12"/>
        <end position="401"/>
    </location>
</feature>
<feature type="transmembrane region" description="Helical" evidence="8">
    <location>
        <begin position="79"/>
        <end position="99"/>
    </location>
</feature>
<keyword evidence="11" id="KW-1185">Reference proteome</keyword>
<keyword evidence="4 8" id="KW-0812">Transmembrane</keyword>
<evidence type="ECO:0000256" key="3">
    <source>
        <dbReference type="ARBA" id="ARBA00022475"/>
    </source>
</evidence>
<keyword evidence="3" id="KW-1003">Cell membrane</keyword>
<dbReference type="GO" id="GO:0022857">
    <property type="term" value="F:transmembrane transporter activity"/>
    <property type="evidence" value="ECO:0007669"/>
    <property type="project" value="InterPro"/>
</dbReference>
<evidence type="ECO:0000256" key="5">
    <source>
        <dbReference type="ARBA" id="ARBA00022989"/>
    </source>
</evidence>
<evidence type="ECO:0000313" key="11">
    <source>
        <dbReference type="Proteomes" id="UP000635606"/>
    </source>
</evidence>
<feature type="transmembrane region" description="Helical" evidence="8">
    <location>
        <begin position="260"/>
        <end position="280"/>
    </location>
</feature>
<feature type="transmembrane region" description="Helical" evidence="8">
    <location>
        <begin position="224"/>
        <end position="248"/>
    </location>
</feature>
<feature type="transmembrane region" description="Helical" evidence="8">
    <location>
        <begin position="159"/>
        <end position="187"/>
    </location>
</feature>
<dbReference type="CDD" id="cd06173">
    <property type="entry name" value="MFS_MefA_like"/>
    <property type="match status" value="1"/>
</dbReference>
<dbReference type="PANTHER" id="PTHR23513">
    <property type="entry name" value="INTEGRAL MEMBRANE EFFLUX PROTEIN-RELATED"/>
    <property type="match status" value="1"/>
</dbReference>
<dbReference type="EMBL" id="BOPH01000006">
    <property type="protein sequence ID" value="GIJ65591.1"/>
    <property type="molecule type" value="Genomic_DNA"/>
</dbReference>
<feature type="region of interest" description="Disordered" evidence="7">
    <location>
        <begin position="417"/>
        <end position="441"/>
    </location>
</feature>